<dbReference type="GO" id="GO:0005829">
    <property type="term" value="C:cytosol"/>
    <property type="evidence" value="ECO:0007669"/>
    <property type="project" value="UniProtKB-SubCell"/>
</dbReference>
<dbReference type="AlphaFoldDB" id="A0A2Y9A7F2"/>
<evidence type="ECO:0000256" key="4">
    <source>
        <dbReference type="ARBA" id="ARBA00022795"/>
    </source>
</evidence>
<dbReference type="RefSeq" id="WP_110851560.1">
    <property type="nucleotide sequence ID" value="NZ_QKLZ01000002.1"/>
</dbReference>
<dbReference type="Gene3D" id="1.20.120.340">
    <property type="entry name" value="Flagellar protein FliS"/>
    <property type="match status" value="1"/>
</dbReference>
<keyword evidence="7" id="KW-1185">Reference proteome</keyword>
<comment type="subcellular location">
    <subcellularLocation>
        <location evidence="1">Cytoplasm</location>
        <location evidence="1">Cytosol</location>
    </subcellularLocation>
</comment>
<protein>
    <submittedName>
        <fullName evidence="6">Flagellar protein FliS</fullName>
    </submittedName>
</protein>
<dbReference type="NCBIfam" id="TIGR00208">
    <property type="entry name" value="fliS"/>
    <property type="match status" value="1"/>
</dbReference>
<dbReference type="PANTHER" id="PTHR34773">
    <property type="entry name" value="FLAGELLAR SECRETION CHAPERONE FLIS"/>
    <property type="match status" value="1"/>
</dbReference>
<dbReference type="Pfam" id="PF02561">
    <property type="entry name" value="FliS"/>
    <property type="match status" value="1"/>
</dbReference>
<dbReference type="EMBL" id="UETB01000002">
    <property type="protein sequence ID" value="SSA39318.1"/>
    <property type="molecule type" value="Genomic_DNA"/>
</dbReference>
<keyword evidence="6" id="KW-0969">Cilium</keyword>
<reference evidence="6 7" key="1">
    <citation type="submission" date="2016-10" db="EMBL/GenBank/DDBJ databases">
        <authorList>
            <person name="Cai Z."/>
        </authorList>
    </citation>
    <scope>NUCLEOTIDE SEQUENCE [LARGE SCALE GENOMIC DNA]</scope>
    <source>
        <strain evidence="6 7">CGMCC 1.10826</strain>
    </source>
</reference>
<sequence length="134" mass="14407">MNQAALLAKFRRESLSTASPAQLLTMLYDRLLLDLDRAVVALESGDRAAVNEQLGHAQQIIHELRCSLDVDAWDGGPQLLEIYNYLYAELVTANVAHDAAKVTACRALIVPLRDAWHQAAAMPGTATAAAVAVG</sequence>
<proteinExistence type="inferred from homology"/>
<evidence type="ECO:0000256" key="3">
    <source>
        <dbReference type="ARBA" id="ARBA00022490"/>
    </source>
</evidence>
<dbReference type="CDD" id="cd16098">
    <property type="entry name" value="FliS"/>
    <property type="match status" value="1"/>
</dbReference>
<evidence type="ECO:0000256" key="2">
    <source>
        <dbReference type="ARBA" id="ARBA00008787"/>
    </source>
</evidence>
<keyword evidence="6" id="KW-0282">Flagellum</keyword>
<evidence type="ECO:0000256" key="5">
    <source>
        <dbReference type="ARBA" id="ARBA00023186"/>
    </source>
</evidence>
<evidence type="ECO:0000313" key="7">
    <source>
        <dbReference type="Proteomes" id="UP000250222"/>
    </source>
</evidence>
<name>A0A2Y9A7F2_9MICO</name>
<accession>A0A2Y9A7F2</accession>
<comment type="similarity">
    <text evidence="2">Belongs to the FliS family.</text>
</comment>
<dbReference type="OrthoDB" id="3268516at2"/>
<dbReference type="GO" id="GO:0071973">
    <property type="term" value="P:bacterial-type flagellum-dependent cell motility"/>
    <property type="evidence" value="ECO:0007669"/>
    <property type="project" value="TreeGrafter"/>
</dbReference>
<keyword evidence="6" id="KW-0966">Cell projection</keyword>
<evidence type="ECO:0000313" key="6">
    <source>
        <dbReference type="EMBL" id="SSA39318.1"/>
    </source>
</evidence>
<keyword evidence="5" id="KW-0143">Chaperone</keyword>
<dbReference type="PANTHER" id="PTHR34773:SF1">
    <property type="entry name" value="FLAGELLAR SECRETION CHAPERONE FLIS"/>
    <property type="match status" value="1"/>
</dbReference>
<gene>
    <name evidence="6" type="ORF">SAMN05216184_102238</name>
</gene>
<evidence type="ECO:0000256" key="1">
    <source>
        <dbReference type="ARBA" id="ARBA00004514"/>
    </source>
</evidence>
<dbReference type="SUPFAM" id="SSF101116">
    <property type="entry name" value="Flagellar export chaperone FliS"/>
    <property type="match status" value="1"/>
</dbReference>
<dbReference type="Proteomes" id="UP000250222">
    <property type="component" value="Unassembled WGS sequence"/>
</dbReference>
<dbReference type="InterPro" id="IPR003713">
    <property type="entry name" value="FliS"/>
</dbReference>
<dbReference type="InterPro" id="IPR036584">
    <property type="entry name" value="FliS_sf"/>
</dbReference>
<keyword evidence="4" id="KW-1005">Bacterial flagellum biogenesis</keyword>
<keyword evidence="3" id="KW-0963">Cytoplasm</keyword>
<organism evidence="6 7">
    <name type="scientific">Georgenia satyanarayanai</name>
    <dbReference type="NCBI Taxonomy" id="860221"/>
    <lineage>
        <taxon>Bacteria</taxon>
        <taxon>Bacillati</taxon>
        <taxon>Actinomycetota</taxon>
        <taxon>Actinomycetes</taxon>
        <taxon>Micrococcales</taxon>
        <taxon>Bogoriellaceae</taxon>
        <taxon>Georgenia</taxon>
    </lineage>
</organism>
<dbReference type="GO" id="GO:0044780">
    <property type="term" value="P:bacterial-type flagellum assembly"/>
    <property type="evidence" value="ECO:0007669"/>
    <property type="project" value="InterPro"/>
</dbReference>